<evidence type="ECO:0000256" key="15">
    <source>
        <dbReference type="ARBA" id="ARBA00023054"/>
    </source>
</evidence>
<dbReference type="InterPro" id="IPR000315">
    <property type="entry name" value="Znf_B-box"/>
</dbReference>
<feature type="coiled-coil region" evidence="18">
    <location>
        <begin position="201"/>
        <end position="271"/>
    </location>
</feature>
<evidence type="ECO:0000259" key="20">
    <source>
        <dbReference type="PROSITE" id="PS50119"/>
    </source>
</evidence>
<evidence type="ECO:0000256" key="8">
    <source>
        <dbReference type="ARBA" id="ARBA00022588"/>
    </source>
</evidence>
<dbReference type="InterPro" id="IPR013083">
    <property type="entry name" value="Znf_RING/FYVE/PHD"/>
</dbReference>
<dbReference type="PROSITE" id="PS50119">
    <property type="entry name" value="ZF_BBOX"/>
    <property type="match status" value="1"/>
</dbReference>
<evidence type="ECO:0000256" key="4">
    <source>
        <dbReference type="ARBA" id="ARBA00004906"/>
    </source>
</evidence>
<dbReference type="InterPro" id="IPR003879">
    <property type="entry name" value="Butyrophylin_SPRY"/>
</dbReference>
<keyword evidence="12" id="KW-0833">Ubl conjugation pathway</keyword>
<comment type="pathway">
    <text evidence="4">Protein modification; protein ubiquitination.</text>
</comment>
<accession>K7FNR8</accession>
<gene>
    <name evidence="22" type="primary">TRIM25</name>
</gene>
<evidence type="ECO:0000256" key="9">
    <source>
        <dbReference type="ARBA" id="ARBA00022679"/>
    </source>
</evidence>
<evidence type="ECO:0000256" key="1">
    <source>
        <dbReference type="ARBA" id="ARBA00000900"/>
    </source>
</evidence>
<dbReference type="PROSITE" id="PS50188">
    <property type="entry name" value="B302_SPRY"/>
    <property type="match status" value="1"/>
</dbReference>
<keyword evidence="7" id="KW-0597">Phosphoprotein</keyword>
<dbReference type="PROSITE" id="PS50089">
    <property type="entry name" value="ZF_RING_2"/>
    <property type="match status" value="1"/>
</dbReference>
<keyword evidence="8" id="KW-0399">Innate immunity</keyword>
<dbReference type="CDD" id="cd19776">
    <property type="entry name" value="Bbox2_TRIM25_C-IV"/>
    <property type="match status" value="1"/>
</dbReference>
<dbReference type="PANTHER" id="PTHR25465:SF77">
    <property type="entry name" value="E3 UBIQUITIN_ISG15 LIGASE TRIM25"/>
    <property type="match status" value="1"/>
</dbReference>
<name>K7FNR8_PELSI</name>
<dbReference type="SMART" id="SM00589">
    <property type="entry name" value="PRY"/>
    <property type="match status" value="1"/>
</dbReference>
<keyword evidence="13" id="KW-0862">Zinc</keyword>
<dbReference type="Gene3D" id="3.30.160.60">
    <property type="entry name" value="Classic Zinc Finger"/>
    <property type="match status" value="1"/>
</dbReference>
<dbReference type="InterPro" id="IPR017907">
    <property type="entry name" value="Znf_RING_CS"/>
</dbReference>
<dbReference type="EC" id="2.3.2.27" evidence="5"/>
<dbReference type="InterPro" id="IPR006574">
    <property type="entry name" value="PRY"/>
</dbReference>
<dbReference type="InterPro" id="IPR043136">
    <property type="entry name" value="B30.2/SPRY_sf"/>
</dbReference>
<reference evidence="23" key="2">
    <citation type="journal article" date="2013" name="Nat. Genet.">
        <title>The draft genomes of soft-shell turtle and green sea turtle yield insights into the development and evolution of the turtle-specific body plan.</title>
        <authorList>
            <person name="Wang Z."/>
            <person name="Pascual-Anaya J."/>
            <person name="Zadissa A."/>
            <person name="Li W."/>
            <person name="Niimura Y."/>
            <person name="Huang Z."/>
            <person name="Li C."/>
            <person name="White S."/>
            <person name="Xiong Z."/>
            <person name="Fang D."/>
            <person name="Wang B."/>
            <person name="Ming Y."/>
            <person name="Chen Y."/>
            <person name="Zheng Y."/>
            <person name="Kuraku S."/>
            <person name="Pignatelli M."/>
            <person name="Herrero J."/>
            <person name="Beal K."/>
            <person name="Nozawa M."/>
            <person name="Li Q."/>
            <person name="Wang J."/>
            <person name="Zhang H."/>
            <person name="Yu L."/>
            <person name="Shigenobu S."/>
            <person name="Wang J."/>
            <person name="Liu J."/>
            <person name="Flicek P."/>
            <person name="Searle S."/>
            <person name="Wang J."/>
            <person name="Kuratani S."/>
            <person name="Yin Y."/>
            <person name="Aken B."/>
            <person name="Zhang G."/>
            <person name="Irie N."/>
        </authorList>
    </citation>
    <scope>NUCLEOTIDE SEQUENCE [LARGE SCALE GENOMIC DNA]</scope>
    <source>
        <strain evidence="23">Daiwa-1</strain>
    </source>
</reference>
<dbReference type="GO" id="GO:0045087">
    <property type="term" value="P:innate immune response"/>
    <property type="evidence" value="ECO:0007669"/>
    <property type="project" value="UniProtKB-KW"/>
</dbReference>
<evidence type="ECO:0000313" key="23">
    <source>
        <dbReference type="Proteomes" id="UP000007267"/>
    </source>
</evidence>
<dbReference type="Pfam" id="PF25600">
    <property type="entry name" value="TRIM_CC"/>
    <property type="match status" value="1"/>
</dbReference>
<feature type="domain" description="B30.2/SPRY" evidence="21">
    <location>
        <begin position="442"/>
        <end position="633"/>
    </location>
</feature>
<evidence type="ECO:0000256" key="3">
    <source>
        <dbReference type="ARBA" id="ARBA00004496"/>
    </source>
</evidence>
<evidence type="ECO:0000256" key="16">
    <source>
        <dbReference type="ARBA" id="ARBA00023242"/>
    </source>
</evidence>
<keyword evidence="10" id="KW-0479">Metal-binding</keyword>
<evidence type="ECO:0000256" key="10">
    <source>
        <dbReference type="ARBA" id="ARBA00022723"/>
    </source>
</evidence>
<evidence type="ECO:0000256" key="14">
    <source>
        <dbReference type="ARBA" id="ARBA00022859"/>
    </source>
</evidence>
<dbReference type="InterPro" id="IPR001841">
    <property type="entry name" value="Znf_RING"/>
</dbReference>
<dbReference type="InterPro" id="IPR027370">
    <property type="entry name" value="Znf-RING_euk"/>
</dbReference>
<evidence type="ECO:0000256" key="17">
    <source>
        <dbReference type="PROSITE-ProRule" id="PRU00024"/>
    </source>
</evidence>
<evidence type="ECO:0000256" key="12">
    <source>
        <dbReference type="ARBA" id="ARBA00022786"/>
    </source>
</evidence>
<keyword evidence="9" id="KW-0808">Transferase</keyword>
<protein>
    <recommendedName>
        <fullName evidence="5">RING-type E3 ubiquitin transferase</fullName>
        <ecNumber evidence="5">2.3.2.27</ecNumber>
    </recommendedName>
</protein>
<dbReference type="GeneTree" id="ENSGT00940000160741"/>
<dbReference type="GO" id="GO:0061630">
    <property type="term" value="F:ubiquitin protein ligase activity"/>
    <property type="evidence" value="ECO:0007669"/>
    <property type="project" value="UniProtKB-EC"/>
</dbReference>
<dbReference type="InterPro" id="IPR051051">
    <property type="entry name" value="E3_ubiq-ligase_TRIM/RNF"/>
</dbReference>
<dbReference type="InterPro" id="IPR058030">
    <property type="entry name" value="TRIM8/14/16/25/29/45/65_CC"/>
</dbReference>
<sequence>MAELLRAPSLPCLAGLEEELTCSICLCLFDSPVTTPCGHNFCGPCLDVTWSGLQQGFSCPQCRASFQRRPELQKNTVLCRVVEQFQSSQPGEPAEEKKCREGSGSEVPCDTCLEAAAAKTCLTCMASFCHEHLRPHQESPAFRDHELRLPLRDLQQRKCQQHNKLLEFYCPEHATCICCVCLVSHKTCATSPVQEAKAEKESQLKNKLTELYNQSEKASRALDEVRVLQKQASETAARKMDLLRSEFLEIKALIEEEENQAIKKVEEEEKRVSVKYDYIHSVLGKKKNEIQMVRDQIEMALTEDDDITFLKIAAKVRPTSTKDVFIPRNDLDQNLIHTIYQGAFSLKEIVKRTVNRPQENFDSCPVRGWSSPLASYQLDSSQVPVTTVTEDAERGKESPRSPLLPFLLPAQGKKENLLNLGEGGIISAPLITASNPASPGATSLESFLTKSREELLQYAAKISLDFNTAHIKVQLSERNTKMSVSEIPQKYSPHPQRFTYCSQVLGFQCFKRGIHYWEVELQRNNFCGIGICYGTMDRQGPDSRLGRNNSSWCIEWFNAKISAWHNDVEKCLPNTKATKIGVLLNYEGGFVIFLGVGEKHSLIYKFRAQFTEALYPAFWVFSSGTTLSLCQLK</sequence>
<dbReference type="EMBL" id="AGCU01100715">
    <property type="status" value="NOT_ANNOTATED_CDS"/>
    <property type="molecule type" value="Genomic_DNA"/>
</dbReference>
<evidence type="ECO:0000256" key="6">
    <source>
        <dbReference type="ARBA" id="ARBA00022490"/>
    </source>
</evidence>
<dbReference type="Pfam" id="PF13445">
    <property type="entry name" value="zf-RING_UBOX"/>
    <property type="match status" value="1"/>
</dbReference>
<evidence type="ECO:0000256" key="11">
    <source>
        <dbReference type="ARBA" id="ARBA00022771"/>
    </source>
</evidence>
<dbReference type="Gene3D" id="3.30.40.10">
    <property type="entry name" value="Zinc/RING finger domain, C3HC4 (zinc finger)"/>
    <property type="match status" value="1"/>
</dbReference>
<dbReference type="FunFam" id="3.30.40.10:FF:000438">
    <property type="entry name" value="Bloodthirsty-related gene family, member 25"/>
    <property type="match status" value="1"/>
</dbReference>
<comment type="catalytic activity">
    <reaction evidence="1">
        <text>S-ubiquitinyl-[E2 ubiquitin-conjugating enzyme]-L-cysteine + [acceptor protein]-L-lysine = [E2 ubiquitin-conjugating enzyme]-L-cysteine + N(6)-ubiquitinyl-[acceptor protein]-L-lysine.</text>
        <dbReference type="EC" id="2.3.2.27"/>
    </reaction>
</comment>
<dbReference type="SUPFAM" id="SSF57850">
    <property type="entry name" value="RING/U-box"/>
    <property type="match status" value="1"/>
</dbReference>
<keyword evidence="6" id="KW-0963">Cytoplasm</keyword>
<keyword evidence="14" id="KW-0391">Immunity</keyword>
<dbReference type="CDD" id="cd16597">
    <property type="entry name" value="RING-HC_TRIM25_C-IV"/>
    <property type="match status" value="1"/>
</dbReference>
<dbReference type="SMART" id="SM00336">
    <property type="entry name" value="BBOX"/>
    <property type="match status" value="2"/>
</dbReference>
<dbReference type="AlphaFoldDB" id="K7FNR8"/>
<comment type="subcellular location">
    <subcellularLocation>
        <location evidence="3">Cytoplasm</location>
    </subcellularLocation>
    <subcellularLocation>
        <location evidence="2">Nucleus</location>
    </subcellularLocation>
</comment>
<evidence type="ECO:0000256" key="18">
    <source>
        <dbReference type="SAM" id="Coils"/>
    </source>
</evidence>
<evidence type="ECO:0000256" key="5">
    <source>
        <dbReference type="ARBA" id="ARBA00012483"/>
    </source>
</evidence>
<keyword evidence="16" id="KW-0539">Nucleus</keyword>
<evidence type="ECO:0000259" key="21">
    <source>
        <dbReference type="PROSITE" id="PS50188"/>
    </source>
</evidence>
<evidence type="ECO:0000256" key="2">
    <source>
        <dbReference type="ARBA" id="ARBA00004123"/>
    </source>
</evidence>
<dbReference type="CDD" id="cd19842">
    <property type="entry name" value="Bbox1_TRIM25-like_C-IV"/>
    <property type="match status" value="1"/>
</dbReference>
<keyword evidence="15 18" id="KW-0175">Coiled coil</keyword>
<dbReference type="PRINTS" id="PR01407">
    <property type="entry name" value="BUTYPHLNCDUF"/>
</dbReference>
<dbReference type="PROSITE" id="PS00518">
    <property type="entry name" value="ZF_RING_1"/>
    <property type="match status" value="1"/>
</dbReference>
<dbReference type="Gene3D" id="2.60.120.920">
    <property type="match status" value="1"/>
</dbReference>
<dbReference type="InterPro" id="IPR003877">
    <property type="entry name" value="SPRY_dom"/>
</dbReference>
<feature type="domain" description="RING-type" evidence="19">
    <location>
        <begin position="22"/>
        <end position="63"/>
    </location>
</feature>
<dbReference type="SUPFAM" id="SSF49899">
    <property type="entry name" value="Concanavalin A-like lectins/glucanases"/>
    <property type="match status" value="1"/>
</dbReference>
<dbReference type="Ensembl" id="ENSPSIT00000009725.1">
    <property type="protein sequence ID" value="ENSPSIP00000009678.1"/>
    <property type="gene ID" value="ENSPSIG00000008687.1"/>
</dbReference>
<proteinExistence type="predicted"/>
<dbReference type="Pfam" id="PF13765">
    <property type="entry name" value="PRY"/>
    <property type="match status" value="1"/>
</dbReference>
<keyword evidence="23" id="KW-1185">Reference proteome</keyword>
<dbReference type="GO" id="GO:0008270">
    <property type="term" value="F:zinc ion binding"/>
    <property type="evidence" value="ECO:0007669"/>
    <property type="project" value="UniProtKB-KW"/>
</dbReference>
<dbReference type="SMART" id="SM00184">
    <property type="entry name" value="RING"/>
    <property type="match status" value="1"/>
</dbReference>
<dbReference type="Gene3D" id="4.10.830.40">
    <property type="match status" value="1"/>
</dbReference>
<feature type="domain" description="B box-type" evidence="20">
    <location>
        <begin position="154"/>
        <end position="193"/>
    </location>
</feature>
<keyword evidence="11 17" id="KW-0863">Zinc-finger</keyword>
<dbReference type="Proteomes" id="UP000007267">
    <property type="component" value="Unassembled WGS sequence"/>
</dbReference>
<organism evidence="22 23">
    <name type="scientific">Pelodiscus sinensis</name>
    <name type="common">Chinese softshell turtle</name>
    <name type="synonym">Trionyx sinensis</name>
    <dbReference type="NCBI Taxonomy" id="13735"/>
    <lineage>
        <taxon>Eukaryota</taxon>
        <taxon>Metazoa</taxon>
        <taxon>Chordata</taxon>
        <taxon>Craniata</taxon>
        <taxon>Vertebrata</taxon>
        <taxon>Euteleostomi</taxon>
        <taxon>Archelosauria</taxon>
        <taxon>Testudinata</taxon>
        <taxon>Testudines</taxon>
        <taxon>Cryptodira</taxon>
        <taxon>Trionychia</taxon>
        <taxon>Trionychidae</taxon>
        <taxon>Pelodiscus</taxon>
    </lineage>
</organism>
<reference evidence="23" key="1">
    <citation type="submission" date="2011-10" db="EMBL/GenBank/DDBJ databases">
        <authorList>
            <consortium name="Soft-shell Turtle Genome Consortium"/>
        </authorList>
    </citation>
    <scope>NUCLEOTIDE SEQUENCE [LARGE SCALE GENOMIC DNA]</scope>
    <source>
        <strain evidence="23">Daiwa-1</strain>
    </source>
</reference>
<evidence type="ECO:0000256" key="13">
    <source>
        <dbReference type="ARBA" id="ARBA00022833"/>
    </source>
</evidence>
<reference evidence="22" key="3">
    <citation type="submission" date="2025-08" db="UniProtKB">
        <authorList>
            <consortium name="Ensembl"/>
        </authorList>
    </citation>
    <scope>IDENTIFICATION</scope>
</reference>
<dbReference type="GO" id="GO:0005634">
    <property type="term" value="C:nucleus"/>
    <property type="evidence" value="ECO:0007669"/>
    <property type="project" value="UniProtKB-SubCell"/>
</dbReference>
<dbReference type="GO" id="GO:0005737">
    <property type="term" value="C:cytoplasm"/>
    <property type="evidence" value="ECO:0007669"/>
    <property type="project" value="UniProtKB-SubCell"/>
</dbReference>
<evidence type="ECO:0000313" key="22">
    <source>
        <dbReference type="Ensembl" id="ENSPSIP00000009678.1"/>
    </source>
</evidence>
<dbReference type="Pfam" id="PF00622">
    <property type="entry name" value="SPRY"/>
    <property type="match status" value="1"/>
</dbReference>
<evidence type="ECO:0000256" key="7">
    <source>
        <dbReference type="ARBA" id="ARBA00022553"/>
    </source>
</evidence>
<dbReference type="FunFam" id="2.60.120.920:FF:000045">
    <property type="entry name" value="E3 ubiquitin/ISG15 ligase TRIM25"/>
    <property type="match status" value="1"/>
</dbReference>
<dbReference type="PANTHER" id="PTHR25465">
    <property type="entry name" value="B-BOX DOMAIN CONTAINING"/>
    <property type="match status" value="1"/>
</dbReference>
<dbReference type="InterPro" id="IPR013320">
    <property type="entry name" value="ConA-like_dom_sf"/>
</dbReference>
<evidence type="ECO:0000259" key="19">
    <source>
        <dbReference type="PROSITE" id="PS50089"/>
    </source>
</evidence>
<dbReference type="SUPFAM" id="SSF57845">
    <property type="entry name" value="B-box zinc-binding domain"/>
    <property type="match status" value="1"/>
</dbReference>
<dbReference type="SMART" id="SM00449">
    <property type="entry name" value="SPRY"/>
    <property type="match status" value="1"/>
</dbReference>
<reference evidence="22" key="4">
    <citation type="submission" date="2025-09" db="UniProtKB">
        <authorList>
            <consortium name="Ensembl"/>
        </authorList>
    </citation>
    <scope>IDENTIFICATION</scope>
</reference>
<dbReference type="InterPro" id="IPR001870">
    <property type="entry name" value="B30.2/SPRY"/>
</dbReference>